<reference evidence="2" key="1">
    <citation type="submission" date="2020-12" db="EMBL/GenBank/DDBJ databases">
        <title>The genome sequence of Inhella sp. 1Y17.</title>
        <authorList>
            <person name="Liu Y."/>
        </authorList>
    </citation>
    <scope>NUCLEOTIDE SEQUENCE</scope>
    <source>
        <strain evidence="2">1Y17</strain>
    </source>
</reference>
<dbReference type="EMBL" id="JAEDAK010000012">
    <property type="protein sequence ID" value="MBH9578518.1"/>
    <property type="molecule type" value="Genomic_DNA"/>
</dbReference>
<name>A0A931J643_9BURK</name>
<proteinExistence type="predicted"/>
<keyword evidence="1" id="KW-0812">Transmembrane</keyword>
<protein>
    <recommendedName>
        <fullName evidence="4">CorA-like Mg2+ transporter protein</fullName>
    </recommendedName>
</protein>
<keyword evidence="3" id="KW-1185">Reference proteome</keyword>
<evidence type="ECO:0008006" key="4">
    <source>
        <dbReference type="Google" id="ProtNLM"/>
    </source>
</evidence>
<feature type="transmembrane region" description="Helical" evidence="1">
    <location>
        <begin position="486"/>
        <end position="509"/>
    </location>
</feature>
<evidence type="ECO:0000313" key="3">
    <source>
        <dbReference type="Proteomes" id="UP000613266"/>
    </source>
</evidence>
<sequence>MSTPPVQVETLHQILLWPLRLLRSGEAARSRRPWEWLQAQTDSPWRELQDEYTGEPDKFHERHYQEFLTFLPYVQRVLFGEGRSPQQADDCLGESGMKTFRRYDVAAFEVVTQPGRAPLRLQVVHIDLIFFYDIDAVLLNVELRGEQLPLPEAQELLYRLGRAYPAGWDERGLPLHCLAESRFLDAEGRVLAESDTREREPFIAHVQQRRAPRIARHWAWLLEPLVPDHGEKSGPLRYRQVEYYRMPVMAYLALDDPQRLSRADFVRLGLVCGAGDGQLPYGEQHLAEFEARHCWDRFWCSQGAAPYTRYLSCGHALVVLGSARASFFTHRERGVLAQFRHQHFMLFLLVHFQKAALLMFSDRLVDALRRLNIGDVENVRIFKREIRACFEGFLRFTHRYWFLDVSEQVQARALHRLLLQHLEVQPLYAEVKQRIEDMAQYLETDNVRRQANTVVRLTVVTIFGLVGTITTGFLGMNLLAEADSPLWQRLAVFGLTLGATLWLTAYTIVKSKRLSDFLDALSDERLPLRAKLGSLLAVWRE</sequence>
<organism evidence="2 3">
    <name type="scientific">Inhella proteolytica</name>
    <dbReference type="NCBI Taxonomy" id="2795029"/>
    <lineage>
        <taxon>Bacteria</taxon>
        <taxon>Pseudomonadati</taxon>
        <taxon>Pseudomonadota</taxon>
        <taxon>Betaproteobacteria</taxon>
        <taxon>Burkholderiales</taxon>
        <taxon>Sphaerotilaceae</taxon>
        <taxon>Inhella</taxon>
    </lineage>
</organism>
<evidence type="ECO:0000313" key="2">
    <source>
        <dbReference type="EMBL" id="MBH9578518.1"/>
    </source>
</evidence>
<gene>
    <name evidence="2" type="ORF">I7X39_16625</name>
</gene>
<keyword evidence="1" id="KW-1133">Transmembrane helix</keyword>
<dbReference type="Proteomes" id="UP000613266">
    <property type="component" value="Unassembled WGS sequence"/>
</dbReference>
<dbReference type="AlphaFoldDB" id="A0A931J643"/>
<feature type="transmembrane region" description="Helical" evidence="1">
    <location>
        <begin position="457"/>
        <end position="480"/>
    </location>
</feature>
<comment type="caution">
    <text evidence="2">The sequence shown here is derived from an EMBL/GenBank/DDBJ whole genome shotgun (WGS) entry which is preliminary data.</text>
</comment>
<accession>A0A931J643</accession>
<dbReference type="RefSeq" id="WP_198112282.1">
    <property type="nucleotide sequence ID" value="NZ_JAEDAK010000012.1"/>
</dbReference>
<evidence type="ECO:0000256" key="1">
    <source>
        <dbReference type="SAM" id="Phobius"/>
    </source>
</evidence>
<keyword evidence="1" id="KW-0472">Membrane</keyword>
<dbReference type="Gene3D" id="1.20.58.340">
    <property type="entry name" value="Magnesium transport protein CorA, transmembrane region"/>
    <property type="match status" value="1"/>
</dbReference>